<proteinExistence type="predicted"/>
<dbReference type="Gene3D" id="3.40.640.10">
    <property type="entry name" value="Type I PLP-dependent aspartate aminotransferase-like (Major domain)"/>
    <property type="match status" value="1"/>
</dbReference>
<evidence type="ECO:0000256" key="2">
    <source>
        <dbReference type="ARBA" id="ARBA00022576"/>
    </source>
</evidence>
<organism evidence="6 7">
    <name type="scientific">Caproicibacterium argilliputei</name>
    <dbReference type="NCBI Taxonomy" id="3030016"/>
    <lineage>
        <taxon>Bacteria</taxon>
        <taxon>Bacillati</taxon>
        <taxon>Bacillota</taxon>
        <taxon>Clostridia</taxon>
        <taxon>Eubacteriales</taxon>
        <taxon>Oscillospiraceae</taxon>
        <taxon>Caproicibacterium</taxon>
    </lineage>
</organism>
<keyword evidence="2 6" id="KW-0032">Aminotransferase</keyword>
<name>A0AA97DDK2_9FIRM</name>
<reference evidence="7" key="2">
    <citation type="submission" date="2024-06" db="EMBL/GenBank/DDBJ databases">
        <title>Caproicibacterium argilliputei sp. nov, a novel caproic acid producing anaerobic bacterium isolated from pit mud.</title>
        <authorList>
            <person name="Zeng C."/>
        </authorList>
    </citation>
    <scope>NUCLEOTIDE SEQUENCE [LARGE SCALE GENOMIC DNA]</scope>
    <source>
        <strain evidence="7">ZCY20-5</strain>
    </source>
</reference>
<dbReference type="KEGG" id="carl:PXC00_06910"/>
<dbReference type="InterPro" id="IPR015422">
    <property type="entry name" value="PyrdxlP-dep_Trfase_small"/>
</dbReference>
<evidence type="ECO:0000259" key="5">
    <source>
        <dbReference type="Pfam" id="PF00155"/>
    </source>
</evidence>
<dbReference type="Pfam" id="PF00155">
    <property type="entry name" value="Aminotran_1_2"/>
    <property type="match status" value="1"/>
</dbReference>
<dbReference type="RefSeq" id="WP_275846319.1">
    <property type="nucleotide sequence ID" value="NZ_CP135996.1"/>
</dbReference>
<protein>
    <submittedName>
        <fullName evidence="6">Histidinol-phosphate transaminase</fullName>
        <ecNumber evidence="6">2.6.1.9</ecNumber>
    </submittedName>
</protein>
<keyword evidence="3 6" id="KW-0808">Transferase</keyword>
<dbReference type="GO" id="GO:0004400">
    <property type="term" value="F:histidinol-phosphate transaminase activity"/>
    <property type="evidence" value="ECO:0007669"/>
    <property type="project" value="UniProtKB-EC"/>
</dbReference>
<gene>
    <name evidence="6" type="ORF">PXC00_06910</name>
</gene>
<dbReference type="AlphaFoldDB" id="A0AA97DDK2"/>
<evidence type="ECO:0000313" key="6">
    <source>
        <dbReference type="EMBL" id="WOC33592.1"/>
    </source>
</evidence>
<dbReference type="InterPro" id="IPR004839">
    <property type="entry name" value="Aminotransferase_I/II_large"/>
</dbReference>
<feature type="domain" description="Aminotransferase class I/classII large" evidence="5">
    <location>
        <begin position="24"/>
        <end position="344"/>
    </location>
</feature>
<accession>A0AA97DDK2</accession>
<comment type="cofactor">
    <cofactor evidence="1">
        <name>pyridoxal 5'-phosphate</name>
        <dbReference type="ChEBI" id="CHEBI:597326"/>
    </cofactor>
</comment>
<dbReference type="GO" id="GO:0030170">
    <property type="term" value="F:pyridoxal phosphate binding"/>
    <property type="evidence" value="ECO:0007669"/>
    <property type="project" value="InterPro"/>
</dbReference>
<evidence type="ECO:0000256" key="3">
    <source>
        <dbReference type="ARBA" id="ARBA00022679"/>
    </source>
</evidence>
<dbReference type="SUPFAM" id="SSF53383">
    <property type="entry name" value="PLP-dependent transferases"/>
    <property type="match status" value="1"/>
</dbReference>
<dbReference type="EC" id="2.6.1.9" evidence="6"/>
<dbReference type="Gene3D" id="3.90.1150.10">
    <property type="entry name" value="Aspartate Aminotransferase, domain 1"/>
    <property type="match status" value="1"/>
</dbReference>
<dbReference type="InterPro" id="IPR015424">
    <property type="entry name" value="PyrdxlP-dep_Trfase"/>
</dbReference>
<sequence>MAYQLNEKLSRLQPYVPVAETAGIIHLDANESFLNLPETLRQKISEAVAQTSYHRYPDPYAVELCKAFAAYYHVKENHITAGNGSDELISLLISNFLMKGETVVTTDPDFSMYTFYPALAETNCVEICKGNNFSISSEDLICKVQELHARMLLFSNPCNPTSLGLTKQQILQIVKNVDALVVVDEAYMDFWDLSQSVLGEEENYDNLIVLKTCSKVGAAAIRLGFAVSNEKLTGILHAVKSPYNVNTLTQKIGSLFLQAQDVLRSRTKAIQISRDALQNGVEAVLQRHPGAFQLYRSCTNFVILRLPRADALHTYLMAHGISVRLFPGFLRVTAGSETENAAFLSTLEAYLEEEN</sequence>
<dbReference type="CDD" id="cd00609">
    <property type="entry name" value="AAT_like"/>
    <property type="match status" value="1"/>
</dbReference>
<dbReference type="EMBL" id="CP135996">
    <property type="protein sequence ID" value="WOC33592.1"/>
    <property type="molecule type" value="Genomic_DNA"/>
</dbReference>
<reference evidence="7" key="3">
    <citation type="submission" date="2024-06" db="EMBL/GenBank/DDBJ databases">
        <authorList>
            <person name="Zeng C."/>
        </authorList>
    </citation>
    <scope>NUCLEOTIDE SEQUENCE [LARGE SCALE GENOMIC DNA]</scope>
    <source>
        <strain evidence="7">ZCY20-5</strain>
    </source>
</reference>
<dbReference type="PANTHER" id="PTHR42885:SF2">
    <property type="entry name" value="HISTIDINOL-PHOSPHATE AMINOTRANSFERASE"/>
    <property type="match status" value="1"/>
</dbReference>
<evidence type="ECO:0000313" key="7">
    <source>
        <dbReference type="Proteomes" id="UP001300604"/>
    </source>
</evidence>
<dbReference type="PANTHER" id="PTHR42885">
    <property type="entry name" value="HISTIDINOL-PHOSPHATE AMINOTRANSFERASE-RELATED"/>
    <property type="match status" value="1"/>
</dbReference>
<evidence type="ECO:0000256" key="4">
    <source>
        <dbReference type="ARBA" id="ARBA00022898"/>
    </source>
</evidence>
<evidence type="ECO:0000256" key="1">
    <source>
        <dbReference type="ARBA" id="ARBA00001933"/>
    </source>
</evidence>
<keyword evidence="4" id="KW-0663">Pyridoxal phosphate</keyword>
<keyword evidence="7" id="KW-1185">Reference proteome</keyword>
<dbReference type="InterPro" id="IPR015421">
    <property type="entry name" value="PyrdxlP-dep_Trfase_major"/>
</dbReference>
<reference evidence="6 7" key="1">
    <citation type="submission" date="2024-06" db="EMBL/GenBank/DDBJ databases">
        <title>Caproicibacterium argilliputei sp. nov, a novel caproic acid producing anaerobic bacterium isolated from pit mud.</title>
        <authorList>
            <person name="Xia S."/>
        </authorList>
    </citation>
    <scope>NUCLEOTIDE SEQUENCE [LARGE SCALE GENOMIC DNA]</scope>
    <source>
        <strain evidence="6 7">ZCY20-5</strain>
    </source>
</reference>
<dbReference type="Proteomes" id="UP001300604">
    <property type="component" value="Chromosome"/>
</dbReference>